<dbReference type="InterPro" id="IPR036249">
    <property type="entry name" value="Thioredoxin-like_sf"/>
</dbReference>
<keyword evidence="5" id="KW-1185">Reference proteome</keyword>
<feature type="domain" description="Thioredoxin" evidence="3">
    <location>
        <begin position="25"/>
        <end position="123"/>
    </location>
</feature>
<reference evidence="4 5" key="1">
    <citation type="submission" date="2017-11" db="EMBL/GenBank/DDBJ databases">
        <title>De-novo sequencing of pomegranate (Punica granatum L.) genome.</title>
        <authorList>
            <person name="Akparov Z."/>
            <person name="Amiraslanov A."/>
            <person name="Hajiyeva S."/>
            <person name="Abbasov M."/>
            <person name="Kaur K."/>
            <person name="Hamwieh A."/>
            <person name="Solovyev V."/>
            <person name="Salamov A."/>
            <person name="Braich B."/>
            <person name="Kosarev P."/>
            <person name="Mahmoud A."/>
            <person name="Hajiyev E."/>
            <person name="Babayeva S."/>
            <person name="Izzatullayeva V."/>
            <person name="Mammadov A."/>
            <person name="Mammadov A."/>
            <person name="Sharifova S."/>
            <person name="Ojaghi J."/>
            <person name="Eynullazada K."/>
            <person name="Bayramov B."/>
            <person name="Abdulazimova A."/>
            <person name="Shahmuradov I."/>
        </authorList>
    </citation>
    <scope>NUCLEOTIDE SEQUENCE [LARGE SCALE GENOMIC DNA]</scope>
    <source>
        <strain evidence="5">cv. AG2017</strain>
        <tissue evidence="4">Leaf</tissue>
    </source>
</reference>
<dbReference type="GO" id="GO:0003756">
    <property type="term" value="F:protein disulfide isomerase activity"/>
    <property type="evidence" value="ECO:0007669"/>
    <property type="project" value="TreeGrafter"/>
</dbReference>
<keyword evidence="2" id="KW-0732">Signal</keyword>
<evidence type="ECO:0000256" key="1">
    <source>
        <dbReference type="ARBA" id="ARBA00006347"/>
    </source>
</evidence>
<dbReference type="GO" id="GO:0006457">
    <property type="term" value="P:protein folding"/>
    <property type="evidence" value="ECO:0007669"/>
    <property type="project" value="TreeGrafter"/>
</dbReference>
<feature type="chain" id="PRO_5014158335" description="Thioredoxin domain-containing protein" evidence="2">
    <location>
        <begin position="36"/>
        <end position="123"/>
    </location>
</feature>
<accession>A0A2I0HKG8</accession>
<dbReference type="EMBL" id="PGOL01007910">
    <property type="protein sequence ID" value="PKI32219.1"/>
    <property type="molecule type" value="Genomic_DNA"/>
</dbReference>
<dbReference type="GO" id="GO:0034976">
    <property type="term" value="P:response to endoplasmic reticulum stress"/>
    <property type="evidence" value="ECO:0007669"/>
    <property type="project" value="TreeGrafter"/>
</dbReference>
<evidence type="ECO:0000259" key="3">
    <source>
        <dbReference type="PROSITE" id="PS51352"/>
    </source>
</evidence>
<dbReference type="PROSITE" id="PS51352">
    <property type="entry name" value="THIOREDOXIN_2"/>
    <property type="match status" value="1"/>
</dbReference>
<protein>
    <recommendedName>
        <fullName evidence="3">Thioredoxin domain-containing protein</fullName>
    </recommendedName>
</protein>
<name>A0A2I0HKG8_PUNGR</name>
<dbReference type="CDD" id="cd02961">
    <property type="entry name" value="PDI_a_family"/>
    <property type="match status" value="1"/>
</dbReference>
<dbReference type="InterPro" id="IPR017937">
    <property type="entry name" value="Thioredoxin_CS"/>
</dbReference>
<dbReference type="STRING" id="22663.A0A2I0HKG8"/>
<dbReference type="Pfam" id="PF00085">
    <property type="entry name" value="Thioredoxin"/>
    <property type="match status" value="1"/>
</dbReference>
<evidence type="ECO:0000313" key="4">
    <source>
        <dbReference type="EMBL" id="PKI32219.1"/>
    </source>
</evidence>
<dbReference type="InterPro" id="IPR013766">
    <property type="entry name" value="Thioredoxin_domain"/>
</dbReference>
<dbReference type="GO" id="GO:0005783">
    <property type="term" value="C:endoplasmic reticulum"/>
    <property type="evidence" value="ECO:0007669"/>
    <property type="project" value="TreeGrafter"/>
</dbReference>
<dbReference type="Gene3D" id="3.40.30.10">
    <property type="entry name" value="Glutaredoxin"/>
    <property type="match status" value="1"/>
</dbReference>
<dbReference type="Proteomes" id="UP000233551">
    <property type="component" value="Unassembled WGS sequence"/>
</dbReference>
<comment type="similarity">
    <text evidence="1">Belongs to the protein disulfide isomerase family.</text>
</comment>
<organism evidence="4 5">
    <name type="scientific">Punica granatum</name>
    <name type="common">Pomegranate</name>
    <dbReference type="NCBI Taxonomy" id="22663"/>
    <lineage>
        <taxon>Eukaryota</taxon>
        <taxon>Viridiplantae</taxon>
        <taxon>Streptophyta</taxon>
        <taxon>Embryophyta</taxon>
        <taxon>Tracheophyta</taxon>
        <taxon>Spermatophyta</taxon>
        <taxon>Magnoliopsida</taxon>
        <taxon>eudicotyledons</taxon>
        <taxon>Gunneridae</taxon>
        <taxon>Pentapetalae</taxon>
        <taxon>rosids</taxon>
        <taxon>malvids</taxon>
        <taxon>Myrtales</taxon>
        <taxon>Lythraceae</taxon>
        <taxon>Punica</taxon>
    </lineage>
</organism>
<dbReference type="PROSITE" id="PS00194">
    <property type="entry name" value="THIOREDOXIN_1"/>
    <property type="match status" value="1"/>
</dbReference>
<comment type="caution">
    <text evidence="4">The sequence shown here is derived from an EMBL/GenBank/DDBJ whole genome shotgun (WGS) entry which is preliminary data.</text>
</comment>
<dbReference type="PANTHER" id="PTHR18929">
    <property type="entry name" value="PROTEIN DISULFIDE ISOMERASE"/>
    <property type="match status" value="1"/>
</dbReference>
<feature type="signal peptide" evidence="2">
    <location>
        <begin position="1"/>
        <end position="35"/>
    </location>
</feature>
<dbReference type="AlphaFoldDB" id="A0A2I0HKG8"/>
<sequence>MIISCRGIGRSIPSLRAVILLSILLQISELPSSFSASSSLDSFSVTDGKVLELDESNLDTAIASFDYILVDFYAPWCGHCKRLSPELDAAAPVLAGLKQPVVIAKVDTDKYKRVAVKHDIEYE</sequence>
<gene>
    <name evidence="4" type="ORF">CRG98_047390</name>
</gene>
<dbReference type="SUPFAM" id="SSF52833">
    <property type="entry name" value="Thioredoxin-like"/>
    <property type="match status" value="1"/>
</dbReference>
<proteinExistence type="inferred from homology"/>
<evidence type="ECO:0000313" key="5">
    <source>
        <dbReference type="Proteomes" id="UP000233551"/>
    </source>
</evidence>
<evidence type="ECO:0000256" key="2">
    <source>
        <dbReference type="SAM" id="SignalP"/>
    </source>
</evidence>
<dbReference type="PANTHER" id="PTHR18929:SF218">
    <property type="entry name" value="PROTEIN DISULFIDE-ISOMERASE 5-2"/>
    <property type="match status" value="1"/>
</dbReference>